<dbReference type="OrthoDB" id="627829at2759"/>
<keyword evidence="8" id="KW-0539">Nucleus</keyword>
<dbReference type="EMBL" id="SMOL01000781">
    <property type="protein sequence ID" value="KAB2596474.1"/>
    <property type="molecule type" value="Genomic_DNA"/>
</dbReference>
<dbReference type="InterPro" id="IPR005123">
    <property type="entry name" value="Oxoglu/Fe-dep_dioxygenase_dom"/>
</dbReference>
<dbReference type="Gene3D" id="2.60.120.330">
    <property type="entry name" value="B-lactam Antibiotic, Isopenicillin N Synthase, Chain"/>
    <property type="match status" value="1"/>
</dbReference>
<keyword evidence="13" id="KW-1185">Reference proteome</keyword>
<evidence type="ECO:0000256" key="7">
    <source>
        <dbReference type="ARBA" id="ARBA00023004"/>
    </source>
</evidence>
<evidence type="ECO:0000256" key="2">
    <source>
        <dbReference type="ARBA" id="ARBA00004496"/>
    </source>
</evidence>
<dbReference type="PROSITE" id="PS51471">
    <property type="entry name" value="FE2OG_OXY"/>
    <property type="match status" value="1"/>
</dbReference>
<evidence type="ECO:0000256" key="6">
    <source>
        <dbReference type="ARBA" id="ARBA00022896"/>
    </source>
</evidence>
<keyword evidence="10" id="KW-0560">Oxidoreductase</keyword>
<keyword evidence="12" id="KW-0223">Dioxygenase</keyword>
<sequence length="360" mass="40344">MKGSKPCCTPISSTKLDHSGLLLSNFTYYRSICYVIPTSQRASLTPYVVTVPTIDLGRLKQGPDERALVIGEVRTACRQLGFFHIVNHGIRQTVLDEALSSATEFFKLPVSEKAKFMSNDVHSPVRYGTSLKDGLDKVQFWRVFLKHYAHPLADWIKYWPNNPSNYRETMGKYCSEVKKLSMEITEAITESLGIGPTYISKKMEDGMQVITVNCYPPCPNPEIALGLPPHSDYSCLTILLQSGPGLELMHTGDNKWKQVPQLHGALQVHVGDHFEVLSNGLYKSVVHRATLNRDRTRICIASLHSLGLEEKMGTAKELVSEENPGRYKESSFNDFLNFLDNNGLAEGKSFSNTLKVDENK</sequence>
<keyword evidence="7 10" id="KW-0408">Iron</keyword>
<protein>
    <submittedName>
        <fullName evidence="12">2'-deoxymugineic-acid 2'-dioxygenase</fullName>
    </submittedName>
</protein>
<comment type="subcellular location">
    <subcellularLocation>
        <location evidence="2">Cytoplasm</location>
    </subcellularLocation>
    <subcellularLocation>
        <location evidence="1">Nucleus</location>
    </subcellularLocation>
</comment>
<dbReference type="InterPro" id="IPR044861">
    <property type="entry name" value="IPNS-like_FE2OG_OXY"/>
</dbReference>
<evidence type="ECO:0000256" key="10">
    <source>
        <dbReference type="RuleBase" id="RU003682"/>
    </source>
</evidence>
<dbReference type="Proteomes" id="UP000327157">
    <property type="component" value="Chromosome 7"/>
</dbReference>
<dbReference type="FunFam" id="2.60.120.330:FF:000015">
    <property type="entry name" value="Protein DMR6-LIKE OXYGENASE 1"/>
    <property type="match status" value="1"/>
</dbReference>
<dbReference type="AlphaFoldDB" id="A0A5N5FDG6"/>
<evidence type="ECO:0000259" key="11">
    <source>
        <dbReference type="PROSITE" id="PS51471"/>
    </source>
</evidence>
<comment type="function">
    <text evidence="9">Involved in the regulation of shoot development and salicylic acid (SA) homeostasis.</text>
</comment>
<dbReference type="GO" id="GO:0031418">
    <property type="term" value="F:L-ascorbic acid binding"/>
    <property type="evidence" value="ECO:0007669"/>
    <property type="project" value="UniProtKB-KW"/>
</dbReference>
<dbReference type="GO" id="GO:0051213">
    <property type="term" value="F:dioxygenase activity"/>
    <property type="evidence" value="ECO:0007669"/>
    <property type="project" value="UniProtKB-KW"/>
</dbReference>
<feature type="domain" description="Fe2OG dioxygenase" evidence="11">
    <location>
        <begin position="203"/>
        <end position="306"/>
    </location>
</feature>
<keyword evidence="5 10" id="KW-0479">Metal-binding</keyword>
<dbReference type="Pfam" id="PF03171">
    <property type="entry name" value="2OG-FeII_Oxy"/>
    <property type="match status" value="1"/>
</dbReference>
<dbReference type="GO" id="GO:0046872">
    <property type="term" value="F:metal ion binding"/>
    <property type="evidence" value="ECO:0007669"/>
    <property type="project" value="UniProtKB-KW"/>
</dbReference>
<dbReference type="InterPro" id="IPR026992">
    <property type="entry name" value="DIOX_N"/>
</dbReference>
<dbReference type="Pfam" id="PF14226">
    <property type="entry name" value="DIOX_N"/>
    <property type="match status" value="1"/>
</dbReference>
<dbReference type="PANTHER" id="PTHR47991">
    <property type="entry name" value="OXOGLUTARATE/IRON-DEPENDENT DIOXYGENASE"/>
    <property type="match status" value="1"/>
</dbReference>
<proteinExistence type="inferred from homology"/>
<evidence type="ECO:0000256" key="9">
    <source>
        <dbReference type="ARBA" id="ARBA00059922"/>
    </source>
</evidence>
<evidence type="ECO:0000256" key="3">
    <source>
        <dbReference type="ARBA" id="ARBA00008056"/>
    </source>
</evidence>
<organism evidence="12 13">
    <name type="scientific">Pyrus ussuriensis x Pyrus communis</name>
    <dbReference type="NCBI Taxonomy" id="2448454"/>
    <lineage>
        <taxon>Eukaryota</taxon>
        <taxon>Viridiplantae</taxon>
        <taxon>Streptophyta</taxon>
        <taxon>Embryophyta</taxon>
        <taxon>Tracheophyta</taxon>
        <taxon>Spermatophyta</taxon>
        <taxon>Magnoliopsida</taxon>
        <taxon>eudicotyledons</taxon>
        <taxon>Gunneridae</taxon>
        <taxon>Pentapetalae</taxon>
        <taxon>rosids</taxon>
        <taxon>fabids</taxon>
        <taxon>Rosales</taxon>
        <taxon>Rosaceae</taxon>
        <taxon>Amygdaloideae</taxon>
        <taxon>Maleae</taxon>
        <taxon>Pyrus</taxon>
    </lineage>
</organism>
<dbReference type="InterPro" id="IPR027443">
    <property type="entry name" value="IPNS-like_sf"/>
</dbReference>
<reference evidence="12 13" key="3">
    <citation type="submission" date="2019-11" db="EMBL/GenBank/DDBJ databases">
        <title>A de novo genome assembly of a pear dwarfing rootstock.</title>
        <authorList>
            <person name="Wang F."/>
            <person name="Wang J."/>
            <person name="Li S."/>
            <person name="Zhang Y."/>
            <person name="Fang M."/>
            <person name="Ma L."/>
            <person name="Zhao Y."/>
            <person name="Jiang S."/>
        </authorList>
    </citation>
    <scope>NUCLEOTIDE SEQUENCE [LARGE SCALE GENOMIC DNA]</scope>
    <source>
        <strain evidence="12">S2</strain>
        <tissue evidence="12">Leaf</tissue>
    </source>
</reference>
<evidence type="ECO:0000256" key="5">
    <source>
        <dbReference type="ARBA" id="ARBA00022723"/>
    </source>
</evidence>
<reference evidence="13" key="2">
    <citation type="submission" date="2019-10" db="EMBL/GenBank/DDBJ databases">
        <title>A de novo genome assembly of a pear dwarfing rootstock.</title>
        <authorList>
            <person name="Wang F."/>
            <person name="Wang J."/>
            <person name="Li S."/>
            <person name="Zhang Y."/>
            <person name="Fang M."/>
            <person name="Ma L."/>
            <person name="Zhao Y."/>
            <person name="Jiang S."/>
        </authorList>
    </citation>
    <scope>NUCLEOTIDE SEQUENCE [LARGE SCALE GENOMIC DNA]</scope>
</reference>
<gene>
    <name evidence="12" type="ORF">D8674_031924</name>
</gene>
<evidence type="ECO:0000313" key="13">
    <source>
        <dbReference type="Proteomes" id="UP000327157"/>
    </source>
</evidence>
<dbReference type="GO" id="GO:0005737">
    <property type="term" value="C:cytoplasm"/>
    <property type="evidence" value="ECO:0007669"/>
    <property type="project" value="UniProtKB-SubCell"/>
</dbReference>
<evidence type="ECO:0000313" key="12">
    <source>
        <dbReference type="EMBL" id="KAB2596474.1"/>
    </source>
</evidence>
<dbReference type="GO" id="GO:0005634">
    <property type="term" value="C:nucleus"/>
    <property type="evidence" value="ECO:0007669"/>
    <property type="project" value="UniProtKB-SubCell"/>
</dbReference>
<comment type="caution">
    <text evidence="12">The sequence shown here is derived from an EMBL/GenBank/DDBJ whole genome shotgun (WGS) entry which is preliminary data.</text>
</comment>
<accession>A0A5N5FDG6</accession>
<name>A0A5N5FDG6_9ROSA</name>
<comment type="similarity">
    <text evidence="3 10">Belongs to the iron/ascorbate-dependent oxidoreductase family.</text>
</comment>
<evidence type="ECO:0000256" key="1">
    <source>
        <dbReference type="ARBA" id="ARBA00004123"/>
    </source>
</evidence>
<evidence type="ECO:0000256" key="4">
    <source>
        <dbReference type="ARBA" id="ARBA00022490"/>
    </source>
</evidence>
<reference evidence="12 13" key="1">
    <citation type="submission" date="2019-09" db="EMBL/GenBank/DDBJ databases">
        <authorList>
            <person name="Ou C."/>
        </authorList>
    </citation>
    <scope>NUCLEOTIDE SEQUENCE [LARGE SCALE GENOMIC DNA]</scope>
    <source>
        <strain evidence="12">S2</strain>
        <tissue evidence="12">Leaf</tissue>
    </source>
</reference>
<dbReference type="SUPFAM" id="SSF51197">
    <property type="entry name" value="Clavaminate synthase-like"/>
    <property type="match status" value="1"/>
</dbReference>
<evidence type="ECO:0000256" key="8">
    <source>
        <dbReference type="ARBA" id="ARBA00023242"/>
    </source>
</evidence>
<dbReference type="InterPro" id="IPR050295">
    <property type="entry name" value="Plant_2OG-oxidoreductases"/>
</dbReference>
<keyword evidence="6" id="KW-0847">Vitamin C</keyword>
<keyword evidence="4" id="KW-0963">Cytoplasm</keyword>